<evidence type="ECO:0000256" key="5">
    <source>
        <dbReference type="ARBA" id="ARBA00022692"/>
    </source>
</evidence>
<dbReference type="PRINTS" id="PR01609">
    <property type="entry name" value="CD36FAMILY"/>
</dbReference>
<evidence type="ECO:0000256" key="6">
    <source>
        <dbReference type="ARBA" id="ARBA00022725"/>
    </source>
</evidence>
<comment type="subcellular location">
    <subcellularLocation>
        <location evidence="1">Cell membrane</location>
    </subcellularLocation>
</comment>
<dbReference type="GO" id="GO:0007608">
    <property type="term" value="P:sensory perception of smell"/>
    <property type="evidence" value="ECO:0007669"/>
    <property type="project" value="UniProtKB-KW"/>
</dbReference>
<evidence type="ECO:0000256" key="4">
    <source>
        <dbReference type="ARBA" id="ARBA00022606"/>
    </source>
</evidence>
<keyword evidence="3" id="KW-1003">Cell membrane</keyword>
<reference evidence="14 15" key="1">
    <citation type="journal article" date="2024" name="BMC Genomics">
        <title>De novo assembly and annotation of Popillia japonica's genome with initial clues to its potential as an invasive pest.</title>
        <authorList>
            <person name="Cucini C."/>
            <person name="Boschi S."/>
            <person name="Funari R."/>
            <person name="Cardaioli E."/>
            <person name="Iannotti N."/>
            <person name="Marturano G."/>
            <person name="Paoli F."/>
            <person name="Bruttini M."/>
            <person name="Carapelli A."/>
            <person name="Frati F."/>
            <person name="Nardi F."/>
        </authorList>
    </citation>
    <scope>NUCLEOTIDE SEQUENCE [LARGE SCALE GENOMIC DNA]</scope>
    <source>
        <strain evidence="14">DMR45628</strain>
    </source>
</reference>
<evidence type="ECO:0000256" key="3">
    <source>
        <dbReference type="ARBA" id="ARBA00022475"/>
    </source>
</evidence>
<dbReference type="AlphaFoldDB" id="A0AAW1HRK3"/>
<comment type="caution">
    <text evidence="14">The sequence shown here is derived from an EMBL/GenBank/DDBJ whole genome shotgun (WGS) entry which is preliminary data.</text>
</comment>
<evidence type="ECO:0000256" key="8">
    <source>
        <dbReference type="ARBA" id="ARBA00023136"/>
    </source>
</evidence>
<keyword evidence="7 13" id="KW-1133">Transmembrane helix</keyword>
<dbReference type="EMBL" id="JASPKY010001115">
    <property type="protein sequence ID" value="KAK9679045.1"/>
    <property type="molecule type" value="Genomic_DNA"/>
</dbReference>
<sequence length="503" mass="57415">MAVTIMLGAFGAVLGVCLLGTGLFLGYSKSVTHQLEQEVAKETRLEKGTEQYERWKNQPLRLVFKIYLFNVTNPDEIRLGAAPIVREIGPLVYEKYFYKKEIPDESSDILRYNQYLRMSFMEDLSFYSDDLKITFLNLPLRGVYDEEEGNLATENKTVAPENLWSDDVFATLPIKDLQYYKFCDTHQKEENSTTSDKRPESQTSIAMFIYCNQVKDVVPFDPTIKTGSHRGFMFDDYLDGQYQISAGMKDIRDLGKIRAWNGKRSIETWAGDNTSKCNKLQGTDSTIYAPGAFSNPEETFFTFSTEICRTIKYRVVEEVEFKGIPGLKAVVGPENMENEGENSCYCIKKTPDIFGRRDCFPKGFCDMGNCLNAPVVLSLPHMLWADEAYRNTVMGLEANKEKHMSFVSVDPITGTLLQSRKRMQYNVPLRPVDAVNATKNFQPAMLPVLWVEETFDMPDNMTGKVRSHYIDKLYYLHIMCFVLIGIGIIGGSAMSIYLLFPRF</sequence>
<dbReference type="InterPro" id="IPR002159">
    <property type="entry name" value="CD36_fam"/>
</dbReference>
<keyword evidence="4" id="KW-0716">Sensory transduction</keyword>
<evidence type="ECO:0000256" key="2">
    <source>
        <dbReference type="ARBA" id="ARBA00010532"/>
    </source>
</evidence>
<evidence type="ECO:0000256" key="7">
    <source>
        <dbReference type="ARBA" id="ARBA00022989"/>
    </source>
</evidence>
<keyword evidence="15" id="KW-1185">Reference proteome</keyword>
<gene>
    <name evidence="14" type="ORF">QE152_g40338</name>
</gene>
<keyword evidence="11" id="KW-0325">Glycoprotein</keyword>
<protein>
    <recommendedName>
        <fullName evidence="12">Sensory neuron membrane protein 2</fullName>
    </recommendedName>
</protein>
<comment type="similarity">
    <text evidence="2">Belongs to the CD36 family.</text>
</comment>
<organism evidence="14 15">
    <name type="scientific">Popillia japonica</name>
    <name type="common">Japanese beetle</name>
    <dbReference type="NCBI Taxonomy" id="7064"/>
    <lineage>
        <taxon>Eukaryota</taxon>
        <taxon>Metazoa</taxon>
        <taxon>Ecdysozoa</taxon>
        <taxon>Arthropoda</taxon>
        <taxon>Hexapoda</taxon>
        <taxon>Insecta</taxon>
        <taxon>Pterygota</taxon>
        <taxon>Neoptera</taxon>
        <taxon>Endopterygota</taxon>
        <taxon>Coleoptera</taxon>
        <taxon>Polyphaga</taxon>
        <taxon>Scarabaeiformia</taxon>
        <taxon>Scarabaeidae</taxon>
        <taxon>Rutelinae</taxon>
        <taxon>Popillia</taxon>
    </lineage>
</organism>
<keyword evidence="9" id="KW-1015">Disulfide bond</keyword>
<evidence type="ECO:0000256" key="10">
    <source>
        <dbReference type="ARBA" id="ARBA00023170"/>
    </source>
</evidence>
<dbReference type="Proteomes" id="UP001458880">
    <property type="component" value="Unassembled WGS sequence"/>
</dbReference>
<dbReference type="GO" id="GO:0005886">
    <property type="term" value="C:plasma membrane"/>
    <property type="evidence" value="ECO:0007669"/>
    <property type="project" value="UniProtKB-SubCell"/>
</dbReference>
<dbReference type="GO" id="GO:0005737">
    <property type="term" value="C:cytoplasm"/>
    <property type="evidence" value="ECO:0007669"/>
    <property type="project" value="TreeGrafter"/>
</dbReference>
<dbReference type="PANTHER" id="PTHR11923:SF109">
    <property type="entry name" value="SENSORY NEURON MEMBRANE PROTEIN 2"/>
    <property type="match status" value="1"/>
</dbReference>
<proteinExistence type="inferred from homology"/>
<keyword evidence="5 13" id="KW-0812">Transmembrane</keyword>
<evidence type="ECO:0000313" key="15">
    <source>
        <dbReference type="Proteomes" id="UP001458880"/>
    </source>
</evidence>
<evidence type="ECO:0000256" key="1">
    <source>
        <dbReference type="ARBA" id="ARBA00004236"/>
    </source>
</evidence>
<keyword evidence="8 13" id="KW-0472">Membrane</keyword>
<evidence type="ECO:0000256" key="13">
    <source>
        <dbReference type="SAM" id="Phobius"/>
    </source>
</evidence>
<evidence type="ECO:0000256" key="11">
    <source>
        <dbReference type="ARBA" id="ARBA00023180"/>
    </source>
</evidence>
<dbReference type="Pfam" id="PF01130">
    <property type="entry name" value="CD36"/>
    <property type="match status" value="1"/>
</dbReference>
<accession>A0AAW1HRK3</accession>
<keyword evidence="10" id="KW-0675">Receptor</keyword>
<evidence type="ECO:0000256" key="12">
    <source>
        <dbReference type="ARBA" id="ARBA00040645"/>
    </source>
</evidence>
<evidence type="ECO:0000256" key="9">
    <source>
        <dbReference type="ARBA" id="ARBA00023157"/>
    </source>
</evidence>
<keyword evidence="6" id="KW-0552">Olfaction</keyword>
<dbReference type="GO" id="GO:0005044">
    <property type="term" value="F:scavenger receptor activity"/>
    <property type="evidence" value="ECO:0007669"/>
    <property type="project" value="TreeGrafter"/>
</dbReference>
<name>A0AAW1HRK3_POPJA</name>
<feature type="transmembrane region" description="Helical" evidence="13">
    <location>
        <begin position="474"/>
        <end position="500"/>
    </location>
</feature>
<dbReference type="PANTHER" id="PTHR11923">
    <property type="entry name" value="SCAVENGER RECEPTOR CLASS B TYPE-1 SR-B1"/>
    <property type="match status" value="1"/>
</dbReference>
<evidence type="ECO:0000313" key="14">
    <source>
        <dbReference type="EMBL" id="KAK9679045.1"/>
    </source>
</evidence>